<keyword evidence="1" id="KW-0732">Signal</keyword>
<dbReference type="Proteomes" id="UP000309488">
    <property type="component" value="Unassembled WGS sequence"/>
</dbReference>
<comment type="caution">
    <text evidence="2">The sequence shown here is derived from an EMBL/GenBank/DDBJ whole genome shotgun (WGS) entry which is preliminary data.</text>
</comment>
<name>A0A4U1CUB9_9SPHI</name>
<evidence type="ECO:0000313" key="3">
    <source>
        <dbReference type="Proteomes" id="UP000309488"/>
    </source>
</evidence>
<evidence type="ECO:0000256" key="1">
    <source>
        <dbReference type="SAM" id="SignalP"/>
    </source>
</evidence>
<dbReference type="OrthoDB" id="795570at2"/>
<reference evidence="2 3" key="1">
    <citation type="submission" date="2019-04" db="EMBL/GenBank/DDBJ databases">
        <title>Pedobacter sp. RP-3-22 sp. nov., isolated from Arctic soil.</title>
        <authorList>
            <person name="Dahal R.H."/>
            <person name="Kim D.-U."/>
        </authorList>
    </citation>
    <scope>NUCLEOTIDE SEQUENCE [LARGE SCALE GENOMIC DNA]</scope>
    <source>
        <strain evidence="2 3">RP-3-22</strain>
    </source>
</reference>
<evidence type="ECO:0008006" key="4">
    <source>
        <dbReference type="Google" id="ProtNLM"/>
    </source>
</evidence>
<dbReference type="PROSITE" id="PS51257">
    <property type="entry name" value="PROKAR_LIPOPROTEIN"/>
    <property type="match status" value="1"/>
</dbReference>
<feature type="signal peptide" evidence="1">
    <location>
        <begin position="1"/>
        <end position="22"/>
    </location>
</feature>
<dbReference type="RefSeq" id="WP_136838952.1">
    <property type="nucleotide sequence ID" value="NZ_SWBR01000001.1"/>
</dbReference>
<evidence type="ECO:0000313" key="2">
    <source>
        <dbReference type="EMBL" id="TKC12827.1"/>
    </source>
</evidence>
<protein>
    <recommendedName>
        <fullName evidence="4">Lipoprotein</fullName>
    </recommendedName>
</protein>
<gene>
    <name evidence="2" type="ORF">FA048_04210</name>
</gene>
<proteinExistence type="predicted"/>
<accession>A0A4U1CUB9</accession>
<dbReference type="AlphaFoldDB" id="A0A4U1CUB9"/>
<keyword evidence="3" id="KW-1185">Reference proteome</keyword>
<organism evidence="2 3">
    <name type="scientific">Pedobacter polaris</name>
    <dbReference type="NCBI Taxonomy" id="2571273"/>
    <lineage>
        <taxon>Bacteria</taxon>
        <taxon>Pseudomonadati</taxon>
        <taxon>Bacteroidota</taxon>
        <taxon>Sphingobacteriia</taxon>
        <taxon>Sphingobacteriales</taxon>
        <taxon>Sphingobacteriaceae</taxon>
        <taxon>Pedobacter</taxon>
    </lineage>
</organism>
<feature type="chain" id="PRO_5020746440" description="Lipoprotein" evidence="1">
    <location>
        <begin position="23"/>
        <end position="166"/>
    </location>
</feature>
<sequence length="166" mass="18403">MMKNNFLSLAVLATLLASTSCSTPKKVAGNYYNHKTECLSVELDGTQIVNAWSNTAESITVIEQAKRNAINDVLFVGLLEGKNNCNVQPILAAANIKSNNEAYFNKFFAAGGPYINYVSVKDDKVEMAFWNEKDPEIIKKIINKGFILRLNRPALKEKMIADGILK</sequence>
<dbReference type="EMBL" id="SWBR01000001">
    <property type="protein sequence ID" value="TKC12827.1"/>
    <property type="molecule type" value="Genomic_DNA"/>
</dbReference>